<accession>A0A2Y8ZSV6</accession>
<feature type="compositionally biased region" description="Low complexity" evidence="1">
    <location>
        <begin position="383"/>
        <end position="401"/>
    </location>
</feature>
<feature type="chain" id="PRO_5015996274" description="BD-FAE-like domain-containing protein" evidence="2">
    <location>
        <begin position="24"/>
        <end position="622"/>
    </location>
</feature>
<dbReference type="Gene3D" id="3.40.50.1820">
    <property type="entry name" value="alpha/beta hydrolase"/>
    <property type="match status" value="1"/>
</dbReference>
<dbReference type="EMBL" id="UESZ01000001">
    <property type="protein sequence ID" value="SSA35461.1"/>
    <property type="molecule type" value="Genomic_DNA"/>
</dbReference>
<dbReference type="RefSeq" id="WP_109686740.1">
    <property type="nucleotide sequence ID" value="NZ_QGDN01000001.1"/>
</dbReference>
<dbReference type="InterPro" id="IPR029058">
    <property type="entry name" value="AB_hydrolase_fold"/>
</dbReference>
<keyword evidence="5" id="KW-1185">Reference proteome</keyword>
<feature type="domain" description="BD-FAE-like" evidence="3">
    <location>
        <begin position="120"/>
        <end position="263"/>
    </location>
</feature>
<dbReference type="InterPro" id="IPR048121">
    <property type="entry name" value="Tannase_A"/>
</dbReference>
<dbReference type="InterPro" id="IPR006311">
    <property type="entry name" value="TAT_signal"/>
</dbReference>
<proteinExistence type="predicted"/>
<dbReference type="NCBIfam" id="NF041555">
    <property type="entry name" value="tannase_A"/>
    <property type="match status" value="1"/>
</dbReference>
<organism evidence="4 5">
    <name type="scientific">Branchiibius hedensis</name>
    <dbReference type="NCBI Taxonomy" id="672460"/>
    <lineage>
        <taxon>Bacteria</taxon>
        <taxon>Bacillati</taxon>
        <taxon>Actinomycetota</taxon>
        <taxon>Actinomycetes</taxon>
        <taxon>Micrococcales</taxon>
        <taxon>Dermacoccaceae</taxon>
        <taxon>Branchiibius</taxon>
    </lineage>
</organism>
<reference evidence="5" key="1">
    <citation type="submission" date="2016-10" db="EMBL/GenBank/DDBJ databases">
        <authorList>
            <person name="Varghese N."/>
            <person name="Submissions S."/>
        </authorList>
    </citation>
    <scope>NUCLEOTIDE SEQUENCE [LARGE SCALE GENOMIC DNA]</scope>
    <source>
        <strain evidence="5">DSM 22951</strain>
    </source>
</reference>
<feature type="signal peptide" evidence="2">
    <location>
        <begin position="1"/>
        <end position="23"/>
    </location>
</feature>
<evidence type="ECO:0000259" key="3">
    <source>
        <dbReference type="Pfam" id="PF20434"/>
    </source>
</evidence>
<sequence>MRISRRAAVQGVVASAAAGVALAACSDETGTAAATSTATTATAVAAGSLAFNSKGWSYDSTNDVYYQLGISYAAKPAAKDYETLGVYVPGKYLTATKNSDGSYTATVNESGSVSGFTARTAPIVLPVNTPGYAAQKPPTKYSYNDVSSYLKAGFVYVAPGLRGRDSQSNSYHGNAPWGVTDLKATIRYVRLNLADLPGRKDAVYVFGMSGGGAESVIAGAAGDSDLYTAHLNSIGAAMADSSGAAISDAVNGVMAWCPITNLDYGNAAYEWNMGQFATTGTRASGTWTAAYSGDLADSFAAYVNKLALKDSSGTNLSLATSSSGHYLSGSYYDHLIEVLTQSLNNFLSDTTFPYTPNNQTMAGMGGAGAPGGSGGPPSGGAPSGAPTGSAPSGGTAPSGGSAASGGTSGSSSTTYKTVADYIDYLNSDSTWVKYDTTTKKATVLNLSGFVTSQKTPSKEVGAFDGPDRSRTENVVLGSGTTGLHFAQNSKDVIAAHQSSYAKLTNWKSAYAASEYATDFAKTDSVGTTTLVRQDMYNPMYYLSDFYKGYKTSTVAPHWRIRTGVMQGDTANTTEINLALALADLGIDSLDFATVWGLGHTMAERTGDATTNFIAWVKKTAAA</sequence>
<feature type="region of interest" description="Disordered" evidence="1">
    <location>
        <begin position="357"/>
        <end position="412"/>
    </location>
</feature>
<dbReference type="PROSITE" id="PS51257">
    <property type="entry name" value="PROKAR_LIPOPROTEIN"/>
    <property type="match status" value="1"/>
</dbReference>
<evidence type="ECO:0000256" key="1">
    <source>
        <dbReference type="SAM" id="MobiDB-lite"/>
    </source>
</evidence>
<dbReference type="Proteomes" id="UP000250028">
    <property type="component" value="Unassembled WGS sequence"/>
</dbReference>
<dbReference type="Pfam" id="PF20434">
    <property type="entry name" value="BD-FAE"/>
    <property type="match status" value="1"/>
</dbReference>
<evidence type="ECO:0000313" key="4">
    <source>
        <dbReference type="EMBL" id="SSA35461.1"/>
    </source>
</evidence>
<feature type="compositionally biased region" description="Gly residues" evidence="1">
    <location>
        <begin position="363"/>
        <end position="382"/>
    </location>
</feature>
<gene>
    <name evidence="4" type="ORF">SAMN04489750_2824</name>
</gene>
<evidence type="ECO:0000256" key="2">
    <source>
        <dbReference type="SAM" id="SignalP"/>
    </source>
</evidence>
<dbReference type="InterPro" id="IPR049492">
    <property type="entry name" value="BD-FAE-like_dom"/>
</dbReference>
<keyword evidence="2" id="KW-0732">Signal</keyword>
<protein>
    <recommendedName>
        <fullName evidence="3">BD-FAE-like domain-containing protein</fullName>
    </recommendedName>
</protein>
<dbReference type="SUPFAM" id="SSF53474">
    <property type="entry name" value="alpha/beta-Hydrolases"/>
    <property type="match status" value="1"/>
</dbReference>
<name>A0A2Y8ZSV6_9MICO</name>
<dbReference type="OrthoDB" id="923957at2"/>
<dbReference type="AlphaFoldDB" id="A0A2Y8ZSV6"/>
<dbReference type="PROSITE" id="PS51318">
    <property type="entry name" value="TAT"/>
    <property type="match status" value="1"/>
</dbReference>
<evidence type="ECO:0000313" key="5">
    <source>
        <dbReference type="Proteomes" id="UP000250028"/>
    </source>
</evidence>